<gene>
    <name evidence="2" type="ORF">Z518_06597</name>
</gene>
<protein>
    <submittedName>
        <fullName evidence="2">Uncharacterized protein</fullName>
    </submittedName>
</protein>
<proteinExistence type="predicted"/>
<dbReference type="GeneID" id="25294668"/>
<keyword evidence="3" id="KW-1185">Reference proteome</keyword>
<dbReference type="VEuPathDB" id="FungiDB:Z518_06597"/>
<name>A0A0D2FM70_9EURO</name>
<dbReference type="OrthoDB" id="4363080at2759"/>
<dbReference type="EMBL" id="KN847479">
    <property type="protein sequence ID" value="KIX03047.1"/>
    <property type="molecule type" value="Genomic_DNA"/>
</dbReference>
<dbReference type="HOGENOM" id="CLU_044860_2_0_1"/>
<sequence>MSSTILPIRVAESFSTPPLPQFPLTPPPSDQSLKTQDLSTGKSRKQKQGKQKGKHQSRTGLEAIIEQVEKRKIGRGFFAVPWLRFKLSPTEFEHFEQHYQEDGFVQDKLRYDYFPSAHLFVLRMPCLVHEYLAASVKKISQQLDMIATRADSTGEFARNIGNLASTTIRFNDPTLSKHSPDGSFRHNKAKYPGVVIEVSYSQKKRDLPRLADDYILGSDAKIRAVVGLDLDYGGKMATVSIWRPRIQVNAAGEKELVSHKRLPDQEFRSEDGNEIGDPQAGLRLRLGDFASKVYADGSASLDNEIFISAHDLFTYLNKAEGFDRPFGVRPDYEYIEPGTRKRARESTPPGGAGSCR</sequence>
<feature type="compositionally biased region" description="Pro residues" evidence="1">
    <location>
        <begin position="17"/>
        <end position="29"/>
    </location>
</feature>
<dbReference type="AlphaFoldDB" id="A0A0D2FM70"/>
<dbReference type="Proteomes" id="UP000053617">
    <property type="component" value="Unassembled WGS sequence"/>
</dbReference>
<feature type="region of interest" description="Disordered" evidence="1">
    <location>
        <begin position="336"/>
        <end position="356"/>
    </location>
</feature>
<dbReference type="RefSeq" id="XP_013270183.1">
    <property type="nucleotide sequence ID" value="XM_013414729.1"/>
</dbReference>
<evidence type="ECO:0000313" key="2">
    <source>
        <dbReference type="EMBL" id="KIX03047.1"/>
    </source>
</evidence>
<organism evidence="2 3">
    <name type="scientific">Rhinocladiella mackenziei CBS 650.93</name>
    <dbReference type="NCBI Taxonomy" id="1442369"/>
    <lineage>
        <taxon>Eukaryota</taxon>
        <taxon>Fungi</taxon>
        <taxon>Dikarya</taxon>
        <taxon>Ascomycota</taxon>
        <taxon>Pezizomycotina</taxon>
        <taxon>Eurotiomycetes</taxon>
        <taxon>Chaetothyriomycetidae</taxon>
        <taxon>Chaetothyriales</taxon>
        <taxon>Herpotrichiellaceae</taxon>
        <taxon>Rhinocladiella</taxon>
    </lineage>
</organism>
<evidence type="ECO:0000313" key="3">
    <source>
        <dbReference type="Proteomes" id="UP000053617"/>
    </source>
</evidence>
<evidence type="ECO:0000256" key="1">
    <source>
        <dbReference type="SAM" id="MobiDB-lite"/>
    </source>
</evidence>
<accession>A0A0D2FM70</accession>
<feature type="compositionally biased region" description="Basic residues" evidence="1">
    <location>
        <begin position="42"/>
        <end position="57"/>
    </location>
</feature>
<dbReference type="STRING" id="1442369.A0A0D2FM70"/>
<feature type="compositionally biased region" description="Polar residues" evidence="1">
    <location>
        <begin position="30"/>
        <end position="40"/>
    </location>
</feature>
<feature type="region of interest" description="Disordered" evidence="1">
    <location>
        <begin position="1"/>
        <end position="59"/>
    </location>
</feature>
<reference evidence="2 3" key="1">
    <citation type="submission" date="2015-01" db="EMBL/GenBank/DDBJ databases">
        <title>The Genome Sequence of Rhinocladiella mackenzie CBS 650.93.</title>
        <authorList>
            <consortium name="The Broad Institute Genomics Platform"/>
            <person name="Cuomo C."/>
            <person name="de Hoog S."/>
            <person name="Gorbushina A."/>
            <person name="Stielow B."/>
            <person name="Teixiera M."/>
            <person name="Abouelleil A."/>
            <person name="Chapman S.B."/>
            <person name="Priest M."/>
            <person name="Young S.K."/>
            <person name="Wortman J."/>
            <person name="Nusbaum C."/>
            <person name="Birren B."/>
        </authorList>
    </citation>
    <scope>NUCLEOTIDE SEQUENCE [LARGE SCALE GENOMIC DNA]</scope>
    <source>
        <strain evidence="2 3">CBS 650.93</strain>
    </source>
</reference>